<feature type="region of interest" description="Disordered" evidence="1">
    <location>
        <begin position="1"/>
        <end position="41"/>
    </location>
</feature>
<evidence type="ECO:0000256" key="1">
    <source>
        <dbReference type="SAM" id="MobiDB-lite"/>
    </source>
</evidence>
<sequence>MASWGMDNDPVKGASDDEWKAPPTPPRGNGGYDMKNTVTPDDDFFEKSKHNFAGDLDERYAQIPPLA</sequence>
<dbReference type="HOGENOM" id="CLU_2812322_0_0_1"/>
<evidence type="ECO:0000313" key="3">
    <source>
        <dbReference type="Proteomes" id="UP000024837"/>
    </source>
</evidence>
<name>W7HZ97_9PEZI</name>
<protein>
    <submittedName>
        <fullName evidence="2">Uncharacterized protein</fullName>
    </submittedName>
</protein>
<keyword evidence="3" id="KW-1185">Reference proteome</keyword>
<organism evidence="2 3">
    <name type="scientific">Drechslerella stenobrocha 248</name>
    <dbReference type="NCBI Taxonomy" id="1043628"/>
    <lineage>
        <taxon>Eukaryota</taxon>
        <taxon>Fungi</taxon>
        <taxon>Dikarya</taxon>
        <taxon>Ascomycota</taxon>
        <taxon>Pezizomycotina</taxon>
        <taxon>Orbiliomycetes</taxon>
        <taxon>Orbiliales</taxon>
        <taxon>Orbiliaceae</taxon>
        <taxon>Drechslerella</taxon>
    </lineage>
</organism>
<accession>W7HZ97</accession>
<proteinExistence type="predicted"/>
<gene>
    <name evidence="2" type="ORF">DRE_00149</name>
</gene>
<evidence type="ECO:0000313" key="2">
    <source>
        <dbReference type="EMBL" id="EWC48844.1"/>
    </source>
</evidence>
<dbReference type="AlphaFoldDB" id="W7HZ97"/>
<reference evidence="2 3" key="1">
    <citation type="submission" date="2013-05" db="EMBL/GenBank/DDBJ databases">
        <title>Drechslerella stenobrocha genome reveals carnivorous origination and mechanical trapping mechanism of predatory fungi.</title>
        <authorList>
            <person name="Liu X."/>
            <person name="Zhang W."/>
            <person name="Liu K."/>
        </authorList>
    </citation>
    <scope>NUCLEOTIDE SEQUENCE [LARGE SCALE GENOMIC DNA]</scope>
    <source>
        <strain evidence="2 3">248</strain>
    </source>
</reference>
<dbReference type="Proteomes" id="UP000024837">
    <property type="component" value="Unassembled WGS sequence"/>
</dbReference>
<dbReference type="EMBL" id="KI966371">
    <property type="protein sequence ID" value="EWC48844.1"/>
    <property type="molecule type" value="Genomic_DNA"/>
</dbReference>